<dbReference type="Proteomes" id="UP001501469">
    <property type="component" value="Unassembled WGS sequence"/>
</dbReference>
<accession>A0ABP7U0S5</accession>
<dbReference type="PANTHER" id="PTHR32182">
    <property type="entry name" value="DNA REPLICATION AND REPAIR PROTEIN RECF"/>
    <property type="match status" value="1"/>
</dbReference>
<dbReference type="Pfam" id="PF13476">
    <property type="entry name" value="AAA_23"/>
    <property type="match status" value="1"/>
</dbReference>
<dbReference type="EMBL" id="BAABDK010000014">
    <property type="protein sequence ID" value="GAA4033269.1"/>
    <property type="molecule type" value="Genomic_DNA"/>
</dbReference>
<dbReference type="RefSeq" id="WP_345052877.1">
    <property type="nucleotide sequence ID" value="NZ_BAABDK010000014.1"/>
</dbReference>
<name>A0ABP7U0S5_9BACT</name>
<evidence type="ECO:0000313" key="3">
    <source>
        <dbReference type="Proteomes" id="UP001501469"/>
    </source>
</evidence>
<proteinExistence type="predicted"/>
<dbReference type="InterPro" id="IPR027417">
    <property type="entry name" value="P-loop_NTPase"/>
</dbReference>
<sequence length="658" mass="75646">MKRIQELRLKNFKAFHDKLFNFEGKHALVYGNNGSGKSSIFWALYTFLQSTGKAKEDITKYFVPLVEGVEQTYQSLRHVFADADAEAFIELTWADEPTTTRTIQRIGLEAVGGTDKVTGQPLSALDRTRTDPANGTDFTIREANLGSDFIHYRFLQDFYQRSNREEVNLWAVFMRDLFPFYQTTLFRDNLGQPERIELVLRELLKKAHGRARWHKDPRKDFEELIKNANQAIAEFVANIRNNANTFLRDHFLSGEETLQIELAYNGQLYFDLLCAAPKTAIDREWRTDTNDELSVVLSVKVKRVGQPEVHHYRPQSFLNEAQLTRVALAVRLGALLLRAQDSELKLLCLDDLLISLDMGNRKHVLDWLFGENGKYCREFQIICFTHDRELYRVLRHYITKPEAGAWNVFELVNNERFPTPQPSLLDGGSNNYVTQAWRRFHALDFPACANLLRKETERLLKVILSPADRYHPLSNDCEPIPMPLGSQIENLENVFAKAGKAIGVLGDLALFKQILLNPLSHDSFSTTVYQSELYTMMDETIPALQKMGRRAAVPLKEKGETTLKLVDKDGQGNEYTYTLQLHENLWLYTFPDGGTAYSHPKCQVMERVDTSGKKEIYTLEQGKCKDLLNAYDRIRFTLDKIKPPVQARPLYEVIDLTA</sequence>
<organism evidence="2 3">
    <name type="scientific">Hymenobacter glaciei</name>
    <dbReference type="NCBI Taxonomy" id="877209"/>
    <lineage>
        <taxon>Bacteria</taxon>
        <taxon>Pseudomonadati</taxon>
        <taxon>Bacteroidota</taxon>
        <taxon>Cytophagia</taxon>
        <taxon>Cytophagales</taxon>
        <taxon>Hymenobacteraceae</taxon>
        <taxon>Hymenobacter</taxon>
    </lineage>
</organism>
<comment type="caution">
    <text evidence="2">The sequence shown here is derived from an EMBL/GenBank/DDBJ whole genome shotgun (WGS) entry which is preliminary data.</text>
</comment>
<dbReference type="InterPro" id="IPR038729">
    <property type="entry name" value="Rad50/SbcC_AAA"/>
</dbReference>
<feature type="domain" description="Rad50/SbcC-type AAA" evidence="1">
    <location>
        <begin position="6"/>
        <end position="212"/>
    </location>
</feature>
<evidence type="ECO:0000313" key="2">
    <source>
        <dbReference type="EMBL" id="GAA4033269.1"/>
    </source>
</evidence>
<protein>
    <recommendedName>
        <fullName evidence="1">Rad50/SbcC-type AAA domain-containing protein</fullName>
    </recommendedName>
</protein>
<evidence type="ECO:0000259" key="1">
    <source>
        <dbReference type="Pfam" id="PF13476"/>
    </source>
</evidence>
<dbReference type="SUPFAM" id="SSF52540">
    <property type="entry name" value="P-loop containing nucleoside triphosphate hydrolases"/>
    <property type="match status" value="1"/>
</dbReference>
<keyword evidence="3" id="KW-1185">Reference proteome</keyword>
<reference evidence="3" key="1">
    <citation type="journal article" date="2019" name="Int. J. Syst. Evol. Microbiol.">
        <title>The Global Catalogue of Microorganisms (GCM) 10K type strain sequencing project: providing services to taxonomists for standard genome sequencing and annotation.</title>
        <authorList>
            <consortium name="The Broad Institute Genomics Platform"/>
            <consortium name="The Broad Institute Genome Sequencing Center for Infectious Disease"/>
            <person name="Wu L."/>
            <person name="Ma J."/>
        </authorList>
    </citation>
    <scope>NUCLEOTIDE SEQUENCE [LARGE SCALE GENOMIC DNA]</scope>
    <source>
        <strain evidence="3">JCM 17225</strain>
    </source>
</reference>
<dbReference type="PANTHER" id="PTHR32182:SF22">
    <property type="entry name" value="ATP-DEPENDENT ENDONUCLEASE, OLD FAMILY-RELATED"/>
    <property type="match status" value="1"/>
</dbReference>
<gene>
    <name evidence="2" type="ORF">GCM10022409_16950</name>
</gene>
<dbReference type="Gene3D" id="3.40.50.300">
    <property type="entry name" value="P-loop containing nucleotide triphosphate hydrolases"/>
    <property type="match status" value="1"/>
</dbReference>